<evidence type="ECO:0000256" key="1">
    <source>
        <dbReference type="SAM" id="MobiDB-lite"/>
    </source>
</evidence>
<accession>A0A364N6N1</accession>
<feature type="region of interest" description="Disordered" evidence="1">
    <location>
        <begin position="1"/>
        <end position="89"/>
    </location>
</feature>
<sequence length="219" mass="23926">MNDREDTNERPNQPQVNTPSPNRPPQFNERNCGYDCGYGCEKASEDEAGGGYSDEETVVEDTNEDMLSNAEFQSESDGEMQDLSSSQGSMPISDGVDWDETCNQLPDANNMSASLMVETFSPADHSPPASISGSARSVSPNPGVVYWVTSLRVATPLPMSYHFLQTPLRLSPQLEHCRGDPTSHLVVPDRSALSYVMEQLAREYAPGYGHVSPPRFGAC</sequence>
<evidence type="ECO:0000313" key="2">
    <source>
        <dbReference type="EMBL" id="RAR12998.1"/>
    </source>
</evidence>
<keyword evidence="3" id="KW-1185">Reference proteome</keyword>
<organism evidence="2 3">
    <name type="scientific">Stemphylium lycopersici</name>
    <name type="common">Tomato gray leaf spot disease fungus</name>
    <name type="synonym">Thyrospora lycopersici</name>
    <dbReference type="NCBI Taxonomy" id="183478"/>
    <lineage>
        <taxon>Eukaryota</taxon>
        <taxon>Fungi</taxon>
        <taxon>Dikarya</taxon>
        <taxon>Ascomycota</taxon>
        <taxon>Pezizomycotina</taxon>
        <taxon>Dothideomycetes</taxon>
        <taxon>Pleosporomycetidae</taxon>
        <taxon>Pleosporales</taxon>
        <taxon>Pleosporineae</taxon>
        <taxon>Pleosporaceae</taxon>
        <taxon>Stemphylium</taxon>
    </lineage>
</organism>
<proteinExistence type="predicted"/>
<reference evidence="3" key="1">
    <citation type="submission" date="2018-05" db="EMBL/GenBank/DDBJ databases">
        <title>Draft genome sequence of Stemphylium lycopersici strain CIDEFI 213.</title>
        <authorList>
            <person name="Medina R."/>
            <person name="Franco M.E.E."/>
            <person name="Lucentini C.G."/>
            <person name="Saparrat M.C.N."/>
            <person name="Balatti P.A."/>
        </authorList>
    </citation>
    <scope>NUCLEOTIDE SEQUENCE [LARGE SCALE GENOMIC DNA]</scope>
    <source>
        <strain evidence="3">CIDEFI 213</strain>
    </source>
</reference>
<feature type="compositionally biased region" description="Polar residues" evidence="1">
    <location>
        <begin position="10"/>
        <end position="20"/>
    </location>
</feature>
<feature type="compositionally biased region" description="Acidic residues" evidence="1">
    <location>
        <begin position="44"/>
        <end position="64"/>
    </location>
</feature>
<gene>
    <name evidence="2" type="ORF">DDE83_003663</name>
</gene>
<dbReference type="EMBL" id="QGDH01000042">
    <property type="protein sequence ID" value="RAR12998.1"/>
    <property type="molecule type" value="Genomic_DNA"/>
</dbReference>
<dbReference type="AlphaFoldDB" id="A0A364N6N1"/>
<protein>
    <submittedName>
        <fullName evidence="2">Uncharacterized protein</fullName>
    </submittedName>
</protein>
<comment type="caution">
    <text evidence="2">The sequence shown here is derived from an EMBL/GenBank/DDBJ whole genome shotgun (WGS) entry which is preliminary data.</text>
</comment>
<dbReference type="Proteomes" id="UP000249619">
    <property type="component" value="Unassembled WGS sequence"/>
</dbReference>
<evidence type="ECO:0000313" key="3">
    <source>
        <dbReference type="Proteomes" id="UP000249619"/>
    </source>
</evidence>
<name>A0A364N6N1_STELY</name>